<reference evidence="3" key="2">
    <citation type="journal article" date="2022" name="Microb. Genom.">
        <title>A chromosome-scale genome assembly of the tomato pathogen Cladosporium fulvum reveals a compartmentalized genome architecture and the presence of a dispensable chromosome.</title>
        <authorList>
            <person name="Zaccaron A.Z."/>
            <person name="Chen L.H."/>
            <person name="Samaras A."/>
            <person name="Stergiopoulos I."/>
        </authorList>
    </citation>
    <scope>NUCLEOTIDE SEQUENCE</scope>
    <source>
        <strain evidence="3">Race5_Kim</strain>
    </source>
</reference>
<reference evidence="3" key="1">
    <citation type="submission" date="2021-12" db="EMBL/GenBank/DDBJ databases">
        <authorList>
            <person name="Zaccaron A."/>
            <person name="Stergiopoulos I."/>
        </authorList>
    </citation>
    <scope>NUCLEOTIDE SEQUENCE</scope>
    <source>
        <strain evidence="3">Race5_Kim</strain>
    </source>
</reference>
<dbReference type="AlphaFoldDB" id="A0A9Q8PH42"/>
<name>A0A9Q8PH42_PASFU</name>
<gene>
    <name evidence="3" type="ORF">CLAFUR5_08801</name>
</gene>
<dbReference type="Pfam" id="PF12192">
    <property type="entry name" value="CBP"/>
    <property type="match status" value="1"/>
</dbReference>
<feature type="domain" description="Fungal calcium binding protein" evidence="2">
    <location>
        <begin position="41"/>
        <end position="91"/>
    </location>
</feature>
<accession>A0A9Q8PH42</accession>
<dbReference type="RefSeq" id="XP_047766714.1">
    <property type="nucleotide sequence ID" value="XM_047907949.1"/>
</dbReference>
<keyword evidence="1" id="KW-0732">Signal</keyword>
<dbReference type="Proteomes" id="UP000756132">
    <property type="component" value="Chromosome 9"/>
</dbReference>
<dbReference type="Gene3D" id="1.10.1740.120">
    <property type="match status" value="1"/>
</dbReference>
<feature type="signal peptide" evidence="1">
    <location>
        <begin position="1"/>
        <end position="19"/>
    </location>
</feature>
<dbReference type="GeneID" id="71988679"/>
<dbReference type="OrthoDB" id="3036244at2759"/>
<keyword evidence="4" id="KW-1185">Reference proteome</keyword>
<dbReference type="EMBL" id="CP090171">
    <property type="protein sequence ID" value="UJO22348.1"/>
    <property type="molecule type" value="Genomic_DNA"/>
</dbReference>
<sequence>MLFSTITGLFLAAASMAHGAPLAVTDPVDPYSTEAILLFSDCHFKACLEALAPAIGICAAALAQGEFDFINDAACFASAAEKIYSKPVSCDHCY</sequence>
<evidence type="ECO:0000256" key="1">
    <source>
        <dbReference type="SAM" id="SignalP"/>
    </source>
</evidence>
<protein>
    <recommendedName>
        <fullName evidence="2">Fungal calcium binding protein domain-containing protein</fullName>
    </recommendedName>
</protein>
<dbReference type="KEGG" id="ffu:CLAFUR5_08801"/>
<proteinExistence type="predicted"/>
<evidence type="ECO:0000313" key="4">
    <source>
        <dbReference type="Proteomes" id="UP000756132"/>
    </source>
</evidence>
<organism evidence="3 4">
    <name type="scientific">Passalora fulva</name>
    <name type="common">Tomato leaf mold</name>
    <name type="synonym">Cladosporium fulvum</name>
    <dbReference type="NCBI Taxonomy" id="5499"/>
    <lineage>
        <taxon>Eukaryota</taxon>
        <taxon>Fungi</taxon>
        <taxon>Dikarya</taxon>
        <taxon>Ascomycota</taxon>
        <taxon>Pezizomycotina</taxon>
        <taxon>Dothideomycetes</taxon>
        <taxon>Dothideomycetidae</taxon>
        <taxon>Mycosphaerellales</taxon>
        <taxon>Mycosphaerellaceae</taxon>
        <taxon>Fulvia</taxon>
    </lineage>
</organism>
<evidence type="ECO:0000259" key="2">
    <source>
        <dbReference type="Pfam" id="PF12192"/>
    </source>
</evidence>
<feature type="chain" id="PRO_5040146248" description="Fungal calcium binding protein domain-containing protein" evidence="1">
    <location>
        <begin position="20"/>
        <end position="94"/>
    </location>
</feature>
<evidence type="ECO:0000313" key="3">
    <source>
        <dbReference type="EMBL" id="UJO22348.1"/>
    </source>
</evidence>
<dbReference type="InterPro" id="IPR022013">
    <property type="entry name" value="CBP"/>
</dbReference>